<dbReference type="Pfam" id="PF20254">
    <property type="entry name" value="DMFA2_C"/>
    <property type="match status" value="1"/>
</dbReference>
<gene>
    <name evidence="2" type="ORF">METZ01_LOCUS118192</name>
</gene>
<proteinExistence type="predicted"/>
<protein>
    <recommendedName>
        <fullName evidence="1">N,N-dimethylformamidase beta subunit-like C-terminal domain-containing protein</fullName>
    </recommendedName>
</protein>
<organism evidence="2">
    <name type="scientific">marine metagenome</name>
    <dbReference type="NCBI Taxonomy" id="408172"/>
    <lineage>
        <taxon>unclassified sequences</taxon>
        <taxon>metagenomes</taxon>
        <taxon>ecological metagenomes</taxon>
    </lineage>
</organism>
<dbReference type="EMBL" id="UINC01015534">
    <property type="protein sequence ID" value="SVA65338.1"/>
    <property type="molecule type" value="Genomic_DNA"/>
</dbReference>
<sequence>MEVPMLVGYVSDERYVSVPDVPMEFEDADGNSIEAHSRATGAVYAQVTPGTEYRVTLACPGYGFKSIYMIPIEGNPYHFRLLTDCLLGYMWPKWVKGGEKSEFRVHAVEQYKLELWRYGWNKEFIKTVGWYDEHGPRATMQITPDGDYTRTGVQWNKQGFTNPHHFQYLEAPERTGLYYLHAKGESGNFFSFPWIVAPKEPQAQIAVLASNINWNAYNNFGGRSNYIHPDEFPPKPTVNARYDLKRYTDPKHRNYDAEDYAPLSFDRPEPINFIPEDDQATDPIEGRAGCHIAPAEWRFLGWMEREGNAYDLYAETQLHSGILNLDAYRILIITTHPEYWSKHMYYTLKSWVFERGGRLMYLGGNGLNCEVEFLDEYTMKVKNGSPQSLDRPGDDIESRFHIYNESEANLLGVAFTGTGIMTSAPYRVIDADHWVFSGCGVKLGDIFGEACLHMRVPGGASGHETDKVTVSSPKNVELVAKGTNIDDGGAEIVVHEPGNGGMVFSVGSITYPSSILVDDVVSRITTNVIKRFLSN</sequence>
<dbReference type="InterPro" id="IPR046540">
    <property type="entry name" value="DMFA2_C"/>
</dbReference>
<feature type="domain" description="N,N-dimethylformamidase beta subunit-like C-terminal" evidence="1">
    <location>
        <begin position="129"/>
        <end position="515"/>
    </location>
</feature>
<name>A0A381XKS8_9ZZZZ</name>
<accession>A0A381XKS8</accession>
<evidence type="ECO:0000313" key="2">
    <source>
        <dbReference type="EMBL" id="SVA65338.1"/>
    </source>
</evidence>
<dbReference type="AlphaFoldDB" id="A0A381XKS8"/>
<reference evidence="2" key="1">
    <citation type="submission" date="2018-05" db="EMBL/GenBank/DDBJ databases">
        <authorList>
            <person name="Lanie J.A."/>
            <person name="Ng W.-L."/>
            <person name="Kazmierczak K.M."/>
            <person name="Andrzejewski T.M."/>
            <person name="Davidsen T.M."/>
            <person name="Wayne K.J."/>
            <person name="Tettelin H."/>
            <person name="Glass J.I."/>
            <person name="Rusch D."/>
            <person name="Podicherti R."/>
            <person name="Tsui H.-C.T."/>
            <person name="Winkler M.E."/>
        </authorList>
    </citation>
    <scope>NUCLEOTIDE SEQUENCE</scope>
</reference>
<evidence type="ECO:0000259" key="1">
    <source>
        <dbReference type="Pfam" id="PF20254"/>
    </source>
</evidence>